<dbReference type="GO" id="GO:0004798">
    <property type="term" value="F:dTMP kinase activity"/>
    <property type="evidence" value="ECO:0007669"/>
    <property type="project" value="UniProtKB-UniRule"/>
</dbReference>
<proteinExistence type="inferred from homology"/>
<dbReference type="SUPFAM" id="SSF52540">
    <property type="entry name" value="P-loop containing nucleoside triphosphate hydrolases"/>
    <property type="match status" value="1"/>
</dbReference>
<name>A0A081L7J5_9BACI</name>
<evidence type="ECO:0000313" key="14">
    <source>
        <dbReference type="Proteomes" id="UP000028091"/>
    </source>
</evidence>
<evidence type="ECO:0000256" key="2">
    <source>
        <dbReference type="ARBA" id="ARBA00012980"/>
    </source>
</evidence>
<dbReference type="GO" id="GO:0006227">
    <property type="term" value="P:dUDP biosynthetic process"/>
    <property type="evidence" value="ECO:0007669"/>
    <property type="project" value="TreeGrafter"/>
</dbReference>
<dbReference type="eggNOG" id="COG0125">
    <property type="taxonomic scope" value="Bacteria"/>
</dbReference>
<dbReference type="CDD" id="cd01672">
    <property type="entry name" value="TMPK"/>
    <property type="match status" value="1"/>
</dbReference>
<evidence type="ECO:0000256" key="1">
    <source>
        <dbReference type="ARBA" id="ARBA00009776"/>
    </source>
</evidence>
<dbReference type="NCBIfam" id="TIGR00041">
    <property type="entry name" value="DTMP_kinase"/>
    <property type="match status" value="1"/>
</dbReference>
<evidence type="ECO:0000256" key="4">
    <source>
        <dbReference type="ARBA" id="ARBA00022679"/>
    </source>
</evidence>
<dbReference type="OrthoDB" id="9774907at2"/>
<evidence type="ECO:0000256" key="10">
    <source>
        <dbReference type="ARBA" id="ARBA00057735"/>
    </source>
</evidence>
<keyword evidence="8 11" id="KW-0067">ATP-binding</keyword>
<sequence length="212" mass="24096">MSGMFITFEGPEGAGKTTVIRKVYEEMKRQGYAVMATREPGGIEIAEQIREVILNEKNTKMDAKTEALLYAAARRQHLAEKVEPALQRGDTVLCDRFVDSSLAYQGYARGLGIEEVKSINDFAINGTMPQMTIYFSITPEEGLKRIDANQGREKNRLDMETLNFHQLVREGYELLIAQSPERFRVVDASQPMQDVYEEVLQLIQDTLKKNQI</sequence>
<gene>
    <name evidence="11" type="primary">tmk</name>
    <name evidence="13" type="ORF">BA70_10235</name>
</gene>
<dbReference type="InterPro" id="IPR018095">
    <property type="entry name" value="Thymidylate_kin_CS"/>
</dbReference>
<evidence type="ECO:0000256" key="6">
    <source>
        <dbReference type="ARBA" id="ARBA00022741"/>
    </source>
</evidence>
<dbReference type="EMBL" id="JOTP01000029">
    <property type="protein sequence ID" value="KEP25221.1"/>
    <property type="molecule type" value="Genomic_DNA"/>
</dbReference>
<dbReference type="GO" id="GO:0006235">
    <property type="term" value="P:dTTP biosynthetic process"/>
    <property type="evidence" value="ECO:0007669"/>
    <property type="project" value="UniProtKB-UniRule"/>
</dbReference>
<dbReference type="EC" id="2.7.4.9" evidence="2 11"/>
<evidence type="ECO:0000313" key="13">
    <source>
        <dbReference type="EMBL" id="KEP25221.1"/>
    </source>
</evidence>
<dbReference type="InterPro" id="IPR018094">
    <property type="entry name" value="Thymidylate_kinase"/>
</dbReference>
<dbReference type="GO" id="GO:0006233">
    <property type="term" value="P:dTDP biosynthetic process"/>
    <property type="evidence" value="ECO:0007669"/>
    <property type="project" value="InterPro"/>
</dbReference>
<comment type="function">
    <text evidence="10 11">Phosphorylation of dTMP to form dTDP in both de novo and salvage pathways of dTTP synthesis.</text>
</comment>
<dbReference type="Proteomes" id="UP000028091">
    <property type="component" value="Unassembled WGS sequence"/>
</dbReference>
<keyword evidence="14" id="KW-1185">Reference proteome</keyword>
<reference evidence="13 14" key="1">
    <citation type="submission" date="2012-09" db="EMBL/GenBank/DDBJ databases">
        <title>Genome Sequence of Bacillus sp. DW5-4.</title>
        <authorList>
            <person name="Lai Q."/>
            <person name="Liu Y."/>
            <person name="Shao Z."/>
        </authorList>
    </citation>
    <scope>NUCLEOTIDE SEQUENCE [LARGE SCALE GENOMIC DNA]</scope>
    <source>
        <strain evidence="13 14">DW5-4</strain>
    </source>
</reference>
<dbReference type="InterPro" id="IPR027417">
    <property type="entry name" value="P-loop_NTPase"/>
</dbReference>
<keyword evidence="7 11" id="KW-0418">Kinase</keyword>
<dbReference type="GO" id="GO:0005524">
    <property type="term" value="F:ATP binding"/>
    <property type="evidence" value="ECO:0007669"/>
    <property type="project" value="UniProtKB-UniRule"/>
</dbReference>
<dbReference type="Gene3D" id="3.40.50.300">
    <property type="entry name" value="P-loop containing nucleotide triphosphate hydrolases"/>
    <property type="match status" value="1"/>
</dbReference>
<keyword evidence="4 11" id="KW-0808">Transferase</keyword>
<evidence type="ECO:0000256" key="9">
    <source>
        <dbReference type="ARBA" id="ARBA00048743"/>
    </source>
</evidence>
<feature type="binding site" evidence="11">
    <location>
        <begin position="10"/>
        <end position="17"/>
    </location>
    <ligand>
        <name>ATP</name>
        <dbReference type="ChEBI" id="CHEBI:30616"/>
    </ligand>
</feature>
<dbReference type="FunFam" id="3.40.50.300:FF:000225">
    <property type="entry name" value="Thymidylate kinase"/>
    <property type="match status" value="1"/>
</dbReference>
<keyword evidence="5 11" id="KW-0545">Nucleotide biosynthesis</keyword>
<evidence type="ECO:0000259" key="12">
    <source>
        <dbReference type="Pfam" id="PF02223"/>
    </source>
</evidence>
<dbReference type="Pfam" id="PF02223">
    <property type="entry name" value="Thymidylate_kin"/>
    <property type="match status" value="1"/>
</dbReference>
<dbReference type="HAMAP" id="MF_00165">
    <property type="entry name" value="Thymidylate_kinase"/>
    <property type="match status" value="1"/>
</dbReference>
<feature type="domain" description="Thymidylate kinase-like" evidence="12">
    <location>
        <begin position="8"/>
        <end position="198"/>
    </location>
</feature>
<accession>A0A081L7J5</accession>
<dbReference type="PANTHER" id="PTHR10344">
    <property type="entry name" value="THYMIDYLATE KINASE"/>
    <property type="match status" value="1"/>
</dbReference>
<evidence type="ECO:0000256" key="8">
    <source>
        <dbReference type="ARBA" id="ARBA00022840"/>
    </source>
</evidence>
<evidence type="ECO:0000256" key="11">
    <source>
        <dbReference type="HAMAP-Rule" id="MF_00165"/>
    </source>
</evidence>
<dbReference type="PANTHER" id="PTHR10344:SF4">
    <property type="entry name" value="UMP-CMP KINASE 2, MITOCHONDRIAL"/>
    <property type="match status" value="1"/>
</dbReference>
<keyword evidence="6 11" id="KW-0547">Nucleotide-binding</keyword>
<dbReference type="PROSITE" id="PS01331">
    <property type="entry name" value="THYMIDYLATE_KINASE"/>
    <property type="match status" value="1"/>
</dbReference>
<evidence type="ECO:0000256" key="5">
    <source>
        <dbReference type="ARBA" id="ARBA00022727"/>
    </source>
</evidence>
<comment type="caution">
    <text evidence="13">The sequence shown here is derived from an EMBL/GenBank/DDBJ whole genome shotgun (WGS) entry which is preliminary data.</text>
</comment>
<evidence type="ECO:0000256" key="3">
    <source>
        <dbReference type="ARBA" id="ARBA00017144"/>
    </source>
</evidence>
<dbReference type="GO" id="GO:0005829">
    <property type="term" value="C:cytosol"/>
    <property type="evidence" value="ECO:0007669"/>
    <property type="project" value="TreeGrafter"/>
</dbReference>
<comment type="similarity">
    <text evidence="1 11">Belongs to the thymidylate kinase family.</text>
</comment>
<dbReference type="RefSeq" id="WP_034324521.1">
    <property type="nucleotide sequence ID" value="NZ_JALPZN010000021.1"/>
</dbReference>
<organism evidence="13 14">
    <name type="scientific">Bacillus zhangzhouensis</name>
    <dbReference type="NCBI Taxonomy" id="1178540"/>
    <lineage>
        <taxon>Bacteria</taxon>
        <taxon>Bacillati</taxon>
        <taxon>Bacillota</taxon>
        <taxon>Bacilli</taxon>
        <taxon>Bacillales</taxon>
        <taxon>Bacillaceae</taxon>
        <taxon>Bacillus</taxon>
    </lineage>
</organism>
<evidence type="ECO:0000256" key="7">
    <source>
        <dbReference type="ARBA" id="ARBA00022777"/>
    </source>
</evidence>
<comment type="catalytic activity">
    <reaction evidence="9 11">
        <text>dTMP + ATP = dTDP + ADP</text>
        <dbReference type="Rhea" id="RHEA:13517"/>
        <dbReference type="ChEBI" id="CHEBI:30616"/>
        <dbReference type="ChEBI" id="CHEBI:58369"/>
        <dbReference type="ChEBI" id="CHEBI:63528"/>
        <dbReference type="ChEBI" id="CHEBI:456216"/>
        <dbReference type="EC" id="2.7.4.9"/>
    </reaction>
</comment>
<dbReference type="InterPro" id="IPR039430">
    <property type="entry name" value="Thymidylate_kin-like_dom"/>
</dbReference>
<protein>
    <recommendedName>
        <fullName evidence="3 11">Thymidylate kinase</fullName>
        <ecNumber evidence="2 11">2.7.4.9</ecNumber>
    </recommendedName>
    <alternativeName>
        <fullName evidence="11">dTMP kinase</fullName>
    </alternativeName>
</protein>
<dbReference type="AlphaFoldDB" id="A0A081L7J5"/>